<accession>A0A1G6Z192</accession>
<keyword evidence="1" id="KW-0732">Signal</keyword>
<evidence type="ECO:0000313" key="3">
    <source>
        <dbReference type="Proteomes" id="UP000199344"/>
    </source>
</evidence>
<dbReference type="Proteomes" id="UP000199344">
    <property type="component" value="Unassembled WGS sequence"/>
</dbReference>
<evidence type="ECO:0000313" key="2">
    <source>
        <dbReference type="EMBL" id="SDD96514.1"/>
    </source>
</evidence>
<evidence type="ECO:0008006" key="4">
    <source>
        <dbReference type="Google" id="ProtNLM"/>
    </source>
</evidence>
<dbReference type="AlphaFoldDB" id="A0A1G6Z192"/>
<dbReference type="PROSITE" id="PS51257">
    <property type="entry name" value="PROKAR_LIPOPROTEIN"/>
    <property type="match status" value="1"/>
</dbReference>
<proteinExistence type="predicted"/>
<dbReference type="OrthoDB" id="7666390at2"/>
<evidence type="ECO:0000256" key="1">
    <source>
        <dbReference type="SAM" id="SignalP"/>
    </source>
</evidence>
<organism evidence="2 3">
    <name type="scientific">Paracoccus isoporae</name>
    <dbReference type="NCBI Taxonomy" id="591205"/>
    <lineage>
        <taxon>Bacteria</taxon>
        <taxon>Pseudomonadati</taxon>
        <taxon>Pseudomonadota</taxon>
        <taxon>Alphaproteobacteria</taxon>
        <taxon>Rhodobacterales</taxon>
        <taxon>Paracoccaceae</taxon>
        <taxon>Paracoccus</taxon>
    </lineage>
</organism>
<name>A0A1G6Z192_9RHOB</name>
<reference evidence="2 3" key="1">
    <citation type="submission" date="2016-10" db="EMBL/GenBank/DDBJ databases">
        <authorList>
            <person name="de Groot N.N."/>
        </authorList>
    </citation>
    <scope>NUCLEOTIDE SEQUENCE [LARGE SCALE GENOMIC DNA]</scope>
    <source>
        <strain evidence="2 3">DSM 22220</strain>
    </source>
</reference>
<dbReference type="EMBL" id="FNAH01000003">
    <property type="protein sequence ID" value="SDD96514.1"/>
    <property type="molecule type" value="Genomic_DNA"/>
</dbReference>
<dbReference type="STRING" id="591205.SAMN05421538_103133"/>
<feature type="chain" id="PRO_5011494863" description="Lipoprotein" evidence="1">
    <location>
        <begin position="20"/>
        <end position="211"/>
    </location>
</feature>
<feature type="signal peptide" evidence="1">
    <location>
        <begin position="1"/>
        <end position="19"/>
    </location>
</feature>
<keyword evidence="3" id="KW-1185">Reference proteome</keyword>
<dbReference type="RefSeq" id="WP_090522187.1">
    <property type="nucleotide sequence ID" value="NZ_FNAH01000003.1"/>
</dbReference>
<protein>
    <recommendedName>
        <fullName evidence="4">Lipoprotein</fullName>
    </recommendedName>
</protein>
<sequence length="211" mass="23036">MLRRVLIALALPLFLAACGADNKWASDEAVRAVQYRSDEQPSISLITVIGLARGEGGHSALMINASQRVIFDPAGSFVHPRAPERHDVLYGITPEMRNVYIDYHARNLPRERYYVTLDTVPVTAEVAESALRAAQGNGPVGKAFCAVGSSAVLRSTPGFEGAPSGFSPLRLRDWFLTLPGVQSTQFLDDDPRLVHGDLLQMKDGSIEAYDR</sequence>
<gene>
    <name evidence="2" type="ORF">SAMN05421538_103133</name>
</gene>